<feature type="transmembrane region" description="Helical" evidence="6">
    <location>
        <begin position="338"/>
        <end position="363"/>
    </location>
</feature>
<dbReference type="GO" id="GO:0032153">
    <property type="term" value="C:cell division site"/>
    <property type="evidence" value="ECO:0007669"/>
    <property type="project" value="TreeGrafter"/>
</dbReference>
<dbReference type="GO" id="GO:0051301">
    <property type="term" value="P:cell division"/>
    <property type="evidence" value="ECO:0007669"/>
    <property type="project" value="UniProtKB-KW"/>
</dbReference>
<dbReference type="GO" id="GO:0015648">
    <property type="term" value="F:lipid-linked peptidoglycan transporter activity"/>
    <property type="evidence" value="ECO:0007669"/>
    <property type="project" value="TreeGrafter"/>
</dbReference>
<sequence length="412" mass="47125">MAGLNKYLIRRPIYILVLLNIFFFNLVQFYHGFEDFTILVTGGLLTLLMVICYYLIVKLNMGDQYIFLIMSILSSLGIVMLYRLIPPLGFQQVTWFGLGTILYFLSYIVFKWIKNWDQYTYFYLAAGILLFIITFVFGTTIKGATNWIQIGGHTFQPAEGIKILFVFFIASYFKYPEKLKNTYVFLGFVYLHIMFLVLQRDMGMVMLFYSVFISIYYIYHSDRKLLFYNIGASILIGIFSYFTMTHVQIRLETWLNPWRDIAGRGYQITQSLFAIASGGFFGTGLGLGRPDYIPEVHTDFIFSAICEELGVFGGIAVILLYFILVYRGFKITLMTRDIFDKIIALSITLIYSYQTFIIIGGVVKLIPLTGITLPFISYGGSSMVSAFVAFGILQALSKKSLEGEGVVEIEQS</sequence>
<gene>
    <name evidence="7" type="ORF">SAMN03080606_04188</name>
</gene>
<feature type="transmembrane region" description="Helical" evidence="6">
    <location>
        <begin position="182"/>
        <end position="198"/>
    </location>
</feature>
<keyword evidence="7" id="KW-0132">Cell division</keyword>
<keyword evidence="5 6" id="KW-0472">Membrane</keyword>
<keyword evidence="8" id="KW-1185">Reference proteome</keyword>
<dbReference type="OrthoDB" id="9812661at2"/>
<dbReference type="InterPro" id="IPR001182">
    <property type="entry name" value="FtsW/RodA"/>
</dbReference>
<dbReference type="AlphaFoldDB" id="A0A1G5L8U0"/>
<evidence type="ECO:0000256" key="4">
    <source>
        <dbReference type="ARBA" id="ARBA00022989"/>
    </source>
</evidence>
<evidence type="ECO:0000256" key="3">
    <source>
        <dbReference type="ARBA" id="ARBA00022960"/>
    </source>
</evidence>
<dbReference type="GO" id="GO:0005886">
    <property type="term" value="C:plasma membrane"/>
    <property type="evidence" value="ECO:0007669"/>
    <property type="project" value="TreeGrafter"/>
</dbReference>
<keyword evidence="7" id="KW-0131">Cell cycle</keyword>
<organism evidence="7 8">
    <name type="scientific">Alkaliphilus peptidifermentans DSM 18978</name>
    <dbReference type="NCBI Taxonomy" id="1120976"/>
    <lineage>
        <taxon>Bacteria</taxon>
        <taxon>Bacillati</taxon>
        <taxon>Bacillota</taxon>
        <taxon>Clostridia</taxon>
        <taxon>Peptostreptococcales</taxon>
        <taxon>Natronincolaceae</taxon>
        <taxon>Alkaliphilus</taxon>
    </lineage>
</organism>
<dbReference type="RefSeq" id="WP_091547493.1">
    <property type="nucleotide sequence ID" value="NZ_FMUS01000043.1"/>
</dbReference>
<dbReference type="Proteomes" id="UP000198636">
    <property type="component" value="Unassembled WGS sequence"/>
</dbReference>
<dbReference type="STRING" id="1120976.SAMN03080606_04188"/>
<feature type="transmembrane region" description="Helical" evidence="6">
    <location>
        <begin position="122"/>
        <end position="141"/>
    </location>
</feature>
<dbReference type="Pfam" id="PF01098">
    <property type="entry name" value="FTSW_RODA_SPOVE"/>
    <property type="match status" value="1"/>
</dbReference>
<feature type="transmembrane region" description="Helical" evidence="6">
    <location>
        <begin position="36"/>
        <end position="56"/>
    </location>
</feature>
<feature type="transmembrane region" description="Helical" evidence="6">
    <location>
        <begin position="225"/>
        <end position="244"/>
    </location>
</feature>
<feature type="transmembrane region" description="Helical" evidence="6">
    <location>
        <begin position="300"/>
        <end position="326"/>
    </location>
</feature>
<protein>
    <submittedName>
        <fullName evidence="7">Cell division protein FtsW, lipid II flippase</fullName>
    </submittedName>
</protein>
<feature type="transmembrane region" description="Helical" evidence="6">
    <location>
        <begin position="375"/>
        <end position="393"/>
    </location>
</feature>
<evidence type="ECO:0000313" key="8">
    <source>
        <dbReference type="Proteomes" id="UP000198636"/>
    </source>
</evidence>
<keyword evidence="4 6" id="KW-1133">Transmembrane helix</keyword>
<evidence type="ECO:0000256" key="5">
    <source>
        <dbReference type="ARBA" id="ARBA00023136"/>
    </source>
</evidence>
<accession>A0A1G5L8U0</accession>
<evidence type="ECO:0000313" key="7">
    <source>
        <dbReference type="EMBL" id="SCZ09282.1"/>
    </source>
</evidence>
<comment type="subcellular location">
    <subcellularLocation>
        <location evidence="1">Membrane</location>
        <topology evidence="1">Multi-pass membrane protein</topology>
    </subcellularLocation>
</comment>
<evidence type="ECO:0000256" key="2">
    <source>
        <dbReference type="ARBA" id="ARBA00022692"/>
    </source>
</evidence>
<keyword evidence="2 6" id="KW-0812">Transmembrane</keyword>
<keyword evidence="3" id="KW-0133">Cell shape</keyword>
<feature type="transmembrane region" description="Helical" evidence="6">
    <location>
        <begin position="65"/>
        <end position="85"/>
    </location>
</feature>
<dbReference type="PANTHER" id="PTHR30474:SF3">
    <property type="entry name" value="PEPTIDOGLYCAN GLYCOSYLTRANSFERASE RODA"/>
    <property type="match status" value="1"/>
</dbReference>
<name>A0A1G5L8U0_9FIRM</name>
<feature type="transmembrane region" description="Helical" evidence="6">
    <location>
        <begin position="203"/>
        <end position="219"/>
    </location>
</feature>
<evidence type="ECO:0000256" key="6">
    <source>
        <dbReference type="SAM" id="Phobius"/>
    </source>
</evidence>
<feature type="transmembrane region" description="Helical" evidence="6">
    <location>
        <begin position="12"/>
        <end position="30"/>
    </location>
</feature>
<evidence type="ECO:0000256" key="1">
    <source>
        <dbReference type="ARBA" id="ARBA00004141"/>
    </source>
</evidence>
<proteinExistence type="predicted"/>
<dbReference type="PANTHER" id="PTHR30474">
    <property type="entry name" value="CELL CYCLE PROTEIN"/>
    <property type="match status" value="1"/>
</dbReference>
<reference evidence="7 8" key="1">
    <citation type="submission" date="2016-10" db="EMBL/GenBank/DDBJ databases">
        <authorList>
            <person name="de Groot N.N."/>
        </authorList>
    </citation>
    <scope>NUCLEOTIDE SEQUENCE [LARGE SCALE GENOMIC DNA]</scope>
    <source>
        <strain evidence="7 8">DSM 18978</strain>
    </source>
</reference>
<feature type="transmembrane region" description="Helical" evidence="6">
    <location>
        <begin position="91"/>
        <end position="110"/>
    </location>
</feature>
<dbReference type="GO" id="GO:0008360">
    <property type="term" value="P:regulation of cell shape"/>
    <property type="evidence" value="ECO:0007669"/>
    <property type="project" value="UniProtKB-KW"/>
</dbReference>
<dbReference type="EMBL" id="FMUS01000043">
    <property type="protein sequence ID" value="SCZ09282.1"/>
    <property type="molecule type" value="Genomic_DNA"/>
</dbReference>